<dbReference type="EMBL" id="CM042041">
    <property type="protein sequence ID" value="KAI3713578.1"/>
    <property type="molecule type" value="Genomic_DNA"/>
</dbReference>
<name>A0ACB9AUU3_9ASTR</name>
<organism evidence="1 2">
    <name type="scientific">Smallanthus sonchifolius</name>
    <dbReference type="NCBI Taxonomy" id="185202"/>
    <lineage>
        <taxon>Eukaryota</taxon>
        <taxon>Viridiplantae</taxon>
        <taxon>Streptophyta</taxon>
        <taxon>Embryophyta</taxon>
        <taxon>Tracheophyta</taxon>
        <taxon>Spermatophyta</taxon>
        <taxon>Magnoliopsida</taxon>
        <taxon>eudicotyledons</taxon>
        <taxon>Gunneridae</taxon>
        <taxon>Pentapetalae</taxon>
        <taxon>asterids</taxon>
        <taxon>campanulids</taxon>
        <taxon>Asterales</taxon>
        <taxon>Asteraceae</taxon>
        <taxon>Asteroideae</taxon>
        <taxon>Heliantheae alliance</taxon>
        <taxon>Millerieae</taxon>
        <taxon>Smallanthus</taxon>
    </lineage>
</organism>
<comment type="caution">
    <text evidence="1">The sequence shown here is derived from an EMBL/GenBank/DDBJ whole genome shotgun (WGS) entry which is preliminary data.</text>
</comment>
<sequence length="517" mass="56105">MAEDGKVQIEKFDGTDFAWWKMQIVALLSQRDLDVVLEEKTDNISQDVWDSKDKKAKAAITLSLTRSVAFNIMKETTARGMITALSNMYEKPSGANKMFLLREFFLTMMKEGDVVTEHINNLNSLLSRLSSVGINFDDETQGLALLSSLPNSWSGTVTAITNSTGPSGFTFEGMRDLILGEDGRRRKQGSSSSSELLSVSRGRGNNRESGSRGRSASRTPKTVTCWGCKEVGHFKSQCPKAKKEKSAEVNTTEVVCYDDVLVCSVESSVGSWVMDSGASIHAMHSSESMVNLKEGDFGQELHLMMNLISVSQLDEQGLDVKFGGGKWKVLDGNLVIARGEKRGSLYLVEVPAEGCVTVPVQSNKIRFTESRTKRVHFANVKPRATEMSVECVRRVKPVKGLGNSGSTGRVPGTVPRVRWVLKTKIPNEKVSPEDCLLNLESDDGLRCISGAGGTCKSVETEDGSVMEIITAGSGMTGIGLKLGGASTGLSEITGVTGAEFAWMFCMGKAFKWEIVGL</sequence>
<reference evidence="1 2" key="2">
    <citation type="journal article" date="2022" name="Mol. Ecol. Resour.">
        <title>The genomes of chicory, endive, great burdock and yacon provide insights into Asteraceae paleo-polyploidization history and plant inulin production.</title>
        <authorList>
            <person name="Fan W."/>
            <person name="Wang S."/>
            <person name="Wang H."/>
            <person name="Wang A."/>
            <person name="Jiang F."/>
            <person name="Liu H."/>
            <person name="Zhao H."/>
            <person name="Xu D."/>
            <person name="Zhang Y."/>
        </authorList>
    </citation>
    <scope>NUCLEOTIDE SEQUENCE [LARGE SCALE GENOMIC DNA]</scope>
    <source>
        <strain evidence="2">cv. Yunnan</strain>
        <tissue evidence="1">Leaves</tissue>
    </source>
</reference>
<gene>
    <name evidence="1" type="ORF">L1987_72159</name>
</gene>
<evidence type="ECO:0000313" key="2">
    <source>
        <dbReference type="Proteomes" id="UP001056120"/>
    </source>
</evidence>
<reference evidence="2" key="1">
    <citation type="journal article" date="2022" name="Mol. Ecol. Resour.">
        <title>The genomes of chicory, endive, great burdock and yacon provide insights into Asteraceae palaeo-polyploidization history and plant inulin production.</title>
        <authorList>
            <person name="Fan W."/>
            <person name="Wang S."/>
            <person name="Wang H."/>
            <person name="Wang A."/>
            <person name="Jiang F."/>
            <person name="Liu H."/>
            <person name="Zhao H."/>
            <person name="Xu D."/>
            <person name="Zhang Y."/>
        </authorList>
    </citation>
    <scope>NUCLEOTIDE SEQUENCE [LARGE SCALE GENOMIC DNA]</scope>
    <source>
        <strain evidence="2">cv. Yunnan</strain>
    </source>
</reference>
<accession>A0ACB9AUU3</accession>
<dbReference type="Proteomes" id="UP001056120">
    <property type="component" value="Linkage Group LG24"/>
</dbReference>
<keyword evidence="2" id="KW-1185">Reference proteome</keyword>
<proteinExistence type="predicted"/>
<evidence type="ECO:0000313" key="1">
    <source>
        <dbReference type="EMBL" id="KAI3713578.1"/>
    </source>
</evidence>
<protein>
    <submittedName>
        <fullName evidence="1">Uncharacterized protein</fullName>
    </submittedName>
</protein>